<evidence type="ECO:0000313" key="1">
    <source>
        <dbReference type="EMBL" id="JAH05477.1"/>
    </source>
</evidence>
<dbReference type="EMBL" id="GBXM01103100">
    <property type="protein sequence ID" value="JAH05477.1"/>
    <property type="molecule type" value="Transcribed_RNA"/>
</dbReference>
<dbReference type="AlphaFoldDB" id="A0A0E9PMF5"/>
<name>A0A0E9PMF5_ANGAN</name>
<sequence>MILKLLTHYTYHNNEVYS</sequence>
<protein>
    <submittedName>
        <fullName evidence="1">Uncharacterized protein</fullName>
    </submittedName>
</protein>
<organism evidence="1">
    <name type="scientific">Anguilla anguilla</name>
    <name type="common">European freshwater eel</name>
    <name type="synonym">Muraena anguilla</name>
    <dbReference type="NCBI Taxonomy" id="7936"/>
    <lineage>
        <taxon>Eukaryota</taxon>
        <taxon>Metazoa</taxon>
        <taxon>Chordata</taxon>
        <taxon>Craniata</taxon>
        <taxon>Vertebrata</taxon>
        <taxon>Euteleostomi</taxon>
        <taxon>Actinopterygii</taxon>
        <taxon>Neopterygii</taxon>
        <taxon>Teleostei</taxon>
        <taxon>Anguilliformes</taxon>
        <taxon>Anguillidae</taxon>
        <taxon>Anguilla</taxon>
    </lineage>
</organism>
<reference evidence="1" key="1">
    <citation type="submission" date="2014-11" db="EMBL/GenBank/DDBJ databases">
        <authorList>
            <person name="Amaro Gonzalez C."/>
        </authorList>
    </citation>
    <scope>NUCLEOTIDE SEQUENCE</scope>
</reference>
<reference evidence="1" key="2">
    <citation type="journal article" date="2015" name="Fish Shellfish Immunol.">
        <title>Early steps in the European eel (Anguilla anguilla)-Vibrio vulnificus interaction in the gills: Role of the RtxA13 toxin.</title>
        <authorList>
            <person name="Callol A."/>
            <person name="Pajuelo D."/>
            <person name="Ebbesson L."/>
            <person name="Teles M."/>
            <person name="MacKenzie S."/>
            <person name="Amaro C."/>
        </authorList>
    </citation>
    <scope>NUCLEOTIDE SEQUENCE</scope>
</reference>
<proteinExistence type="predicted"/>
<accession>A0A0E9PMF5</accession>